<dbReference type="RefSeq" id="WP_072858730.1">
    <property type="nucleotide sequence ID" value="NZ_FQUE01000015.1"/>
</dbReference>
<dbReference type="AlphaFoldDB" id="A0A1M5EVT7"/>
<protein>
    <submittedName>
        <fullName evidence="1">Uncharacterized protein</fullName>
    </submittedName>
</protein>
<dbReference type="Proteomes" id="UP000183987">
    <property type="component" value="Unassembled WGS sequence"/>
</dbReference>
<dbReference type="STRING" id="366533.SAMN05444339_11522"/>
<reference evidence="2" key="1">
    <citation type="submission" date="2016-11" db="EMBL/GenBank/DDBJ databases">
        <authorList>
            <person name="Varghese N."/>
            <person name="Submissions S."/>
        </authorList>
    </citation>
    <scope>NUCLEOTIDE SEQUENCE [LARGE SCALE GENOMIC DNA]</scope>
    <source>
        <strain evidence="2">DSM 29326</strain>
    </source>
</reference>
<evidence type="ECO:0000313" key="2">
    <source>
        <dbReference type="Proteomes" id="UP000183987"/>
    </source>
</evidence>
<gene>
    <name evidence="1" type="ORF">SAMN05444339_11522</name>
</gene>
<sequence length="100" mass="10851">MTNTMTYKGYAARIAYDDEDGILTGQIAGLRDGVCEVMAEMGEGPYAISEVATKSNTLLKSLSTVRDNLIKKGMIYSSSTGYIAFTVPMFDSHLRRVGGK</sequence>
<accession>A0A1M5EVT7</accession>
<name>A0A1M5EVT7_LOKAT</name>
<dbReference type="EMBL" id="FQUE01000015">
    <property type="protein sequence ID" value="SHF83328.1"/>
    <property type="molecule type" value="Genomic_DNA"/>
</dbReference>
<proteinExistence type="predicted"/>
<keyword evidence="2" id="KW-1185">Reference proteome</keyword>
<evidence type="ECO:0000313" key="1">
    <source>
        <dbReference type="EMBL" id="SHF83328.1"/>
    </source>
</evidence>
<organism evidence="1 2">
    <name type="scientific">Loktanella atrilutea</name>
    <dbReference type="NCBI Taxonomy" id="366533"/>
    <lineage>
        <taxon>Bacteria</taxon>
        <taxon>Pseudomonadati</taxon>
        <taxon>Pseudomonadota</taxon>
        <taxon>Alphaproteobacteria</taxon>
        <taxon>Rhodobacterales</taxon>
        <taxon>Roseobacteraceae</taxon>
        <taxon>Loktanella</taxon>
    </lineage>
</organism>